<dbReference type="AlphaFoldDB" id="A0A1W6Z3I0"/>
<sequence>MSARSSQAGTRSAMAVVHLRAFRNNAAAGGQDVNVIEVDVRFGDVYPASNMPVTLLLQDNSGLPATDIVLYADPARTQLVQDGAVTTDQNGKVYLYVVCNAPTASDYMATATALCYAQQPSPFVPLHFTAPAAPVVENKTLEAQPLNALAGQPTTICSMGSLATPLELRLTLGGKPYSSGPFSAALTGDGNNESAGSARLDVPYTSTDGEIRVNALPSRQGALVLTLTDTRTGNHAKVPLKAVVLRGGSVGIAPSPRSVTSPIDGVTFTATMEDIDGNANPAGILLGWQGLDDYSRRLCPSRPPAPTTSDQASRQMRTKEVTADDLLVYPNGQIAVRLEIYGTDQPIGVDCIVPFHPAIRGLAAPLCDVGVPTSGGVLINDGVYINLDGPDIPFSIPTAADPLTDGRSLVALYAHVNGGTPFDPAADIPLACNLWREPALDHDLDMAVPLSSGIFDKNQAIDIYYTMKNRSNTAVSQPLRVIVNRDALDDFPPQRQLPEPMPEPRNYLVGDHRQGLTLKVKVTFRNQYPPKAGDWIQVYLTLSGRTEGNLNDYRSFQLPPYVIQPTDIPEHGPITIEFGEPDGPPGFPASDFDSIDLSDCRLYFTHWNGKTLAVSPYRAMIIDTVTPYSEGAFLQKLLPGPGR</sequence>
<organism evidence="1 2">
    <name type="scientific">Bordetella genomosp. 9</name>
    <dbReference type="NCBI Taxonomy" id="1416803"/>
    <lineage>
        <taxon>Bacteria</taxon>
        <taxon>Pseudomonadati</taxon>
        <taxon>Pseudomonadota</taxon>
        <taxon>Betaproteobacteria</taxon>
        <taxon>Burkholderiales</taxon>
        <taxon>Alcaligenaceae</taxon>
        <taxon>Bordetella</taxon>
    </lineage>
</organism>
<proteinExistence type="predicted"/>
<dbReference type="EMBL" id="CP021109">
    <property type="protein sequence ID" value="ARP87937.1"/>
    <property type="molecule type" value="Genomic_DNA"/>
</dbReference>
<reference evidence="1 2" key="1">
    <citation type="submission" date="2017-05" db="EMBL/GenBank/DDBJ databases">
        <title>Complete and WGS of Bordetella genogroups.</title>
        <authorList>
            <person name="Spilker T."/>
            <person name="LiPuma J."/>
        </authorList>
    </citation>
    <scope>NUCLEOTIDE SEQUENCE [LARGE SCALE GENOMIC DNA]</scope>
    <source>
        <strain evidence="1 2">AU17164</strain>
    </source>
</reference>
<evidence type="ECO:0000313" key="1">
    <source>
        <dbReference type="EMBL" id="ARP87937.1"/>
    </source>
</evidence>
<protein>
    <submittedName>
        <fullName evidence="1">Uncharacterized protein</fullName>
    </submittedName>
</protein>
<dbReference type="Proteomes" id="UP000194139">
    <property type="component" value="Chromosome"/>
</dbReference>
<evidence type="ECO:0000313" key="2">
    <source>
        <dbReference type="Proteomes" id="UP000194139"/>
    </source>
</evidence>
<name>A0A1W6Z3I0_9BORD</name>
<dbReference type="RefSeq" id="WP_086073163.1">
    <property type="nucleotide sequence ID" value="NZ_CP021109.1"/>
</dbReference>
<keyword evidence="2" id="KW-1185">Reference proteome</keyword>
<accession>A0A1W6Z3I0</accession>
<gene>
    <name evidence="1" type="ORF">CAL13_18250</name>
</gene>